<gene>
    <name evidence="2" type="primary">SWPV2-097</name>
</gene>
<dbReference type="Proteomes" id="UP000319767">
    <property type="component" value="Segment"/>
</dbReference>
<keyword evidence="1" id="KW-1133">Transmembrane helix</keyword>
<reference evidence="2" key="1">
    <citation type="journal article" date="2017" name="BMC Genomics">
        <title>Genomic characterization of two novel pathogenic avipoxviruses isolated from pacific shearwaters (Ardenna spp.).</title>
        <authorList>
            <person name="Sarker S."/>
            <person name="Das S."/>
            <person name="Lavers J.L."/>
            <person name="Hutton I."/>
            <person name="Helbig K."/>
            <person name="Imbery J."/>
            <person name="Upton C."/>
            <person name="Raidal S.R."/>
        </authorList>
    </citation>
    <scope>NUCLEOTIDE SEQUENCE [LARGE SCALE GENOMIC DNA]</scope>
    <source>
        <strain evidence="2">SWPV-2</strain>
    </source>
</reference>
<proteinExistence type="predicted"/>
<accession>A0A1V0QG66</accession>
<dbReference type="EMBL" id="KX857215">
    <property type="protein sequence ID" value="ARE67320.1"/>
    <property type="molecule type" value="Genomic_DNA"/>
</dbReference>
<feature type="transmembrane region" description="Helical" evidence="1">
    <location>
        <begin position="62"/>
        <end position="81"/>
    </location>
</feature>
<name>A0A1V0QG66_CNPV</name>
<keyword evidence="1" id="KW-0812">Transmembrane</keyword>
<evidence type="ECO:0000313" key="2">
    <source>
        <dbReference type="EMBL" id="ARE67320.1"/>
    </source>
</evidence>
<feature type="transmembrane region" description="Helical" evidence="1">
    <location>
        <begin position="32"/>
        <end position="56"/>
    </location>
</feature>
<sequence>MIELPSILLMTSVTNAIISSTLVVIMVNTNIILATIFTLTLIVVHYSIAFTVLYLYLFSCVFGVNTIIVVFVSLSIIKFIITYRREVSEINKNIKRRSLIILDLN</sequence>
<organism evidence="2">
    <name type="scientific">Shearwaterpox virus</name>
    <dbReference type="NCBI Taxonomy" id="1974596"/>
    <lineage>
        <taxon>Viruses</taxon>
        <taxon>Varidnaviria</taxon>
        <taxon>Bamfordvirae</taxon>
        <taxon>Nucleocytoviricota</taxon>
        <taxon>Pokkesviricetes</taxon>
        <taxon>Chitovirales</taxon>
        <taxon>Poxviridae</taxon>
        <taxon>Chordopoxvirinae</taxon>
        <taxon>Avipoxvirus</taxon>
        <taxon>Avipoxvirus canarypox</taxon>
        <taxon>Canarypox virus</taxon>
    </lineage>
</organism>
<protein>
    <submittedName>
        <fullName evidence="2">SWPV2-ORF097</fullName>
    </submittedName>
</protein>
<evidence type="ECO:0000256" key="1">
    <source>
        <dbReference type="SAM" id="Phobius"/>
    </source>
</evidence>
<keyword evidence="1" id="KW-0472">Membrane</keyword>